<organism evidence="2 3">
    <name type="scientific">Arthrobacter ginsengisoli</name>
    <dbReference type="NCBI Taxonomy" id="1356565"/>
    <lineage>
        <taxon>Bacteria</taxon>
        <taxon>Bacillati</taxon>
        <taxon>Actinomycetota</taxon>
        <taxon>Actinomycetes</taxon>
        <taxon>Micrococcales</taxon>
        <taxon>Micrococcaceae</taxon>
        <taxon>Arthrobacter</taxon>
    </lineage>
</organism>
<reference evidence="2 3" key="1">
    <citation type="submission" date="2023-07" db="EMBL/GenBank/DDBJ databases">
        <title>Sorghum-associated microbial communities from plants grown in Nebraska, USA.</title>
        <authorList>
            <person name="Schachtman D."/>
        </authorList>
    </citation>
    <scope>NUCLEOTIDE SEQUENCE [LARGE SCALE GENOMIC DNA]</scope>
    <source>
        <strain evidence="2 3">BE167</strain>
    </source>
</reference>
<dbReference type="InterPro" id="IPR056798">
    <property type="entry name" value="ADH_Fe_C"/>
</dbReference>
<evidence type="ECO:0000313" key="2">
    <source>
        <dbReference type="EMBL" id="MDR7084288.1"/>
    </source>
</evidence>
<dbReference type="SUPFAM" id="SSF56796">
    <property type="entry name" value="Dehydroquinate synthase-like"/>
    <property type="match status" value="1"/>
</dbReference>
<evidence type="ECO:0000259" key="1">
    <source>
        <dbReference type="Pfam" id="PF25137"/>
    </source>
</evidence>
<protein>
    <submittedName>
        <fullName evidence="2">Alcohol dehydrogenase class IV</fullName>
    </submittedName>
</protein>
<accession>A0ABU1UGG9</accession>
<sequence>MMLPHVTAFNVAAAPEAEARIGAALDSAGAVTGLQRLYKSLDAPLTLQELGLREDRIAESVDLILPHVPPSNPRSIDAADLERLLHSAWKDDTP</sequence>
<proteinExistence type="predicted"/>
<keyword evidence="3" id="KW-1185">Reference proteome</keyword>
<dbReference type="Gene3D" id="1.20.1090.10">
    <property type="entry name" value="Dehydroquinate synthase-like - alpha domain"/>
    <property type="match status" value="1"/>
</dbReference>
<dbReference type="Proteomes" id="UP001252243">
    <property type="component" value="Unassembled WGS sequence"/>
</dbReference>
<comment type="caution">
    <text evidence="2">The sequence shown here is derived from an EMBL/GenBank/DDBJ whole genome shotgun (WGS) entry which is preliminary data.</text>
</comment>
<name>A0ABU1UGG9_9MICC</name>
<evidence type="ECO:0000313" key="3">
    <source>
        <dbReference type="Proteomes" id="UP001252243"/>
    </source>
</evidence>
<feature type="domain" description="Fe-containing alcohol dehydrogenase-like C-terminal" evidence="1">
    <location>
        <begin position="1"/>
        <end position="89"/>
    </location>
</feature>
<dbReference type="Pfam" id="PF25137">
    <property type="entry name" value="ADH_Fe_C"/>
    <property type="match status" value="1"/>
</dbReference>
<gene>
    <name evidence="2" type="ORF">J2X01_003596</name>
</gene>
<dbReference type="EMBL" id="JAVDVQ010000020">
    <property type="protein sequence ID" value="MDR7084288.1"/>
    <property type="molecule type" value="Genomic_DNA"/>
</dbReference>